<evidence type="ECO:0000256" key="5">
    <source>
        <dbReference type="RuleBase" id="RU362125"/>
    </source>
</evidence>
<dbReference type="InterPro" id="IPR009100">
    <property type="entry name" value="AcylCoA_DH/oxidase_NM_dom_sf"/>
</dbReference>
<dbReference type="PIRSF" id="PIRSF016578">
    <property type="entry name" value="HsaA"/>
    <property type="match status" value="1"/>
</dbReference>
<dbReference type="InterPro" id="IPR046373">
    <property type="entry name" value="Acyl-CoA_Oxase/DH_mid-dom_sf"/>
</dbReference>
<feature type="domain" description="Acyl-CoA dehydrogenase/oxidase N-terminal" evidence="8">
    <location>
        <begin position="46"/>
        <end position="153"/>
    </location>
</feature>
<dbReference type="EMBL" id="BAABJP010000004">
    <property type="protein sequence ID" value="GAA5149554.1"/>
    <property type="molecule type" value="Genomic_DNA"/>
</dbReference>
<accession>A0ABP9PRP4</accession>
<dbReference type="PANTHER" id="PTHR43884:SF12">
    <property type="entry name" value="ISOVALERYL-COA DEHYDROGENASE, MITOCHONDRIAL-RELATED"/>
    <property type="match status" value="1"/>
</dbReference>
<feature type="domain" description="Acyl-CoA oxidase/dehydrogenase middle" evidence="7">
    <location>
        <begin position="159"/>
        <end position="253"/>
    </location>
</feature>
<organism evidence="9 10">
    <name type="scientific">Pseudonocardia eucalypti</name>
    <dbReference type="NCBI Taxonomy" id="648755"/>
    <lineage>
        <taxon>Bacteria</taxon>
        <taxon>Bacillati</taxon>
        <taxon>Actinomycetota</taxon>
        <taxon>Actinomycetes</taxon>
        <taxon>Pseudonocardiales</taxon>
        <taxon>Pseudonocardiaceae</taxon>
        <taxon>Pseudonocardia</taxon>
    </lineage>
</organism>
<proteinExistence type="inferred from homology"/>
<dbReference type="InterPro" id="IPR006089">
    <property type="entry name" value="Acyl-CoA_DH_CS"/>
</dbReference>
<dbReference type="PANTHER" id="PTHR43884">
    <property type="entry name" value="ACYL-COA DEHYDROGENASE"/>
    <property type="match status" value="1"/>
</dbReference>
<evidence type="ECO:0000256" key="4">
    <source>
        <dbReference type="ARBA" id="ARBA00022827"/>
    </source>
</evidence>
<dbReference type="SUPFAM" id="SSF56645">
    <property type="entry name" value="Acyl-CoA dehydrogenase NM domain-like"/>
    <property type="match status" value="1"/>
</dbReference>
<reference evidence="10" key="1">
    <citation type="journal article" date="2019" name="Int. J. Syst. Evol. Microbiol.">
        <title>The Global Catalogue of Microorganisms (GCM) 10K type strain sequencing project: providing services to taxonomists for standard genome sequencing and annotation.</title>
        <authorList>
            <consortium name="The Broad Institute Genomics Platform"/>
            <consortium name="The Broad Institute Genome Sequencing Center for Infectious Disease"/>
            <person name="Wu L."/>
            <person name="Ma J."/>
        </authorList>
    </citation>
    <scope>NUCLEOTIDE SEQUENCE [LARGE SCALE GENOMIC DNA]</scope>
    <source>
        <strain evidence="10">JCM 18303</strain>
    </source>
</reference>
<evidence type="ECO:0000259" key="8">
    <source>
        <dbReference type="Pfam" id="PF02771"/>
    </source>
</evidence>
<evidence type="ECO:0000313" key="10">
    <source>
        <dbReference type="Proteomes" id="UP001428817"/>
    </source>
</evidence>
<evidence type="ECO:0000259" key="7">
    <source>
        <dbReference type="Pfam" id="PF02770"/>
    </source>
</evidence>
<keyword evidence="3 5" id="KW-0285">Flavoprotein</keyword>
<dbReference type="Gene3D" id="2.40.110.10">
    <property type="entry name" value="Butyryl-CoA Dehydrogenase, subunit A, domain 2"/>
    <property type="match status" value="1"/>
</dbReference>
<comment type="similarity">
    <text evidence="2 5">Belongs to the acyl-CoA dehydrogenase family.</text>
</comment>
<dbReference type="Pfam" id="PF02771">
    <property type="entry name" value="Acyl-CoA_dh_N"/>
    <property type="match status" value="1"/>
</dbReference>
<protein>
    <submittedName>
        <fullName evidence="9">Acyl-CoA dehydrogenase family protein</fullName>
    </submittedName>
</protein>
<sequence length="419" mass="44035">MVTAPSPAPSPRCPGASLIDRDPDAYLAMHRALDEAVTEALLDGRERSVRDEVRRVAARRVAPVAGELDRTKSFAGDSYQALAEAGLAGLLFPEELGGSADSTVAYAAAMEEVCAACPATSLVYMTQTHAAYPILIGGDAELAERYVPGLLNGSVYGSLAITEPNAGSDVSSLRTTARRDGEEYRINGSKTFITTGDRAGVIVCFATTDRTARRDGVSAFVVEGGSVGLGHGEPLVKMGMHGSSTAELFFDDVRVPSSNRLGAEGSGWRIVMSAVVKSRISAAAQGVGIARGAYAHALAELTRRHGPVLPADLAAPMAELRGRMLQARLLLLTTAAQVDRSEGPPTAAISMMKQQCTDAGVAVATAAVRLLGAAGDLVDLGVERYLRDAKVTQIYDGTNDIQRMLIGRDTSTRMKEASR</sequence>
<dbReference type="Proteomes" id="UP001428817">
    <property type="component" value="Unassembled WGS sequence"/>
</dbReference>
<evidence type="ECO:0000256" key="2">
    <source>
        <dbReference type="ARBA" id="ARBA00009347"/>
    </source>
</evidence>
<dbReference type="Gene3D" id="1.10.540.10">
    <property type="entry name" value="Acyl-CoA dehydrogenase/oxidase, N-terminal domain"/>
    <property type="match status" value="1"/>
</dbReference>
<dbReference type="InterPro" id="IPR006091">
    <property type="entry name" value="Acyl-CoA_Oxase/DH_mid-dom"/>
</dbReference>
<dbReference type="PROSITE" id="PS00072">
    <property type="entry name" value="ACYL_COA_DH_1"/>
    <property type="match status" value="1"/>
</dbReference>
<dbReference type="Gene3D" id="1.20.140.10">
    <property type="entry name" value="Butyryl-CoA Dehydrogenase, subunit A, domain 3"/>
    <property type="match status" value="1"/>
</dbReference>
<gene>
    <name evidence="9" type="ORF">GCM10023321_13570</name>
</gene>
<dbReference type="InterPro" id="IPR009075">
    <property type="entry name" value="AcylCo_DH/oxidase_C"/>
</dbReference>
<evidence type="ECO:0000256" key="3">
    <source>
        <dbReference type="ARBA" id="ARBA00022630"/>
    </source>
</evidence>
<dbReference type="Pfam" id="PF02770">
    <property type="entry name" value="Acyl-CoA_dh_M"/>
    <property type="match status" value="1"/>
</dbReference>
<dbReference type="InterPro" id="IPR036250">
    <property type="entry name" value="AcylCo_DH-like_C"/>
</dbReference>
<evidence type="ECO:0000313" key="9">
    <source>
        <dbReference type="EMBL" id="GAA5149554.1"/>
    </source>
</evidence>
<dbReference type="InterPro" id="IPR013786">
    <property type="entry name" value="AcylCoA_DH/ox_N"/>
</dbReference>
<name>A0ABP9PRP4_9PSEU</name>
<evidence type="ECO:0000256" key="1">
    <source>
        <dbReference type="ARBA" id="ARBA00001974"/>
    </source>
</evidence>
<dbReference type="Pfam" id="PF00441">
    <property type="entry name" value="Acyl-CoA_dh_1"/>
    <property type="match status" value="1"/>
</dbReference>
<dbReference type="InterPro" id="IPR037069">
    <property type="entry name" value="AcylCoA_DH/ox_N_sf"/>
</dbReference>
<evidence type="ECO:0000259" key="6">
    <source>
        <dbReference type="Pfam" id="PF00441"/>
    </source>
</evidence>
<keyword evidence="10" id="KW-1185">Reference proteome</keyword>
<comment type="caution">
    <text evidence="9">The sequence shown here is derived from an EMBL/GenBank/DDBJ whole genome shotgun (WGS) entry which is preliminary data.</text>
</comment>
<keyword evidence="5" id="KW-0560">Oxidoreductase</keyword>
<comment type="cofactor">
    <cofactor evidence="1 5">
        <name>FAD</name>
        <dbReference type="ChEBI" id="CHEBI:57692"/>
    </cofactor>
</comment>
<dbReference type="SUPFAM" id="SSF47203">
    <property type="entry name" value="Acyl-CoA dehydrogenase C-terminal domain-like"/>
    <property type="match status" value="1"/>
</dbReference>
<keyword evidence="4 5" id="KW-0274">FAD</keyword>
<feature type="domain" description="Acyl-CoA dehydrogenase/oxidase C-terminal" evidence="6">
    <location>
        <begin position="265"/>
        <end position="408"/>
    </location>
</feature>